<keyword evidence="1" id="KW-1133">Transmembrane helix</keyword>
<comment type="caution">
    <text evidence="2">The sequence shown here is derived from an EMBL/GenBank/DDBJ whole genome shotgun (WGS) entry which is preliminary data.</text>
</comment>
<feature type="transmembrane region" description="Helical" evidence="1">
    <location>
        <begin position="204"/>
        <end position="225"/>
    </location>
</feature>
<organism evidence="2 3">
    <name type="scientific">Ruminococcus intestinalis</name>
    <dbReference type="NCBI Taxonomy" id="2763066"/>
    <lineage>
        <taxon>Bacteria</taxon>
        <taxon>Bacillati</taxon>
        <taxon>Bacillota</taxon>
        <taxon>Clostridia</taxon>
        <taxon>Eubacteriales</taxon>
        <taxon>Oscillospiraceae</taxon>
        <taxon>Ruminococcus</taxon>
    </lineage>
</organism>
<dbReference type="Proteomes" id="UP000636755">
    <property type="component" value="Unassembled WGS sequence"/>
</dbReference>
<gene>
    <name evidence="2" type="ORF">H8R91_03820</name>
</gene>
<keyword evidence="3" id="KW-1185">Reference proteome</keyword>
<keyword evidence="1" id="KW-0812">Transmembrane</keyword>
<protein>
    <recommendedName>
        <fullName evidence="4">DUF2628 domain-containing protein</fullName>
    </recommendedName>
</protein>
<dbReference type="InterPro" id="IPR039522">
    <property type="entry name" value="RING_finger_1_prok"/>
</dbReference>
<dbReference type="RefSeq" id="WP_186934919.1">
    <property type="nucleotide sequence ID" value="NZ_JACOPS010000001.1"/>
</dbReference>
<accession>A0ABR7HJF7</accession>
<reference evidence="2 3" key="1">
    <citation type="submission" date="2020-08" db="EMBL/GenBank/DDBJ databases">
        <title>Genome public.</title>
        <authorList>
            <person name="Liu C."/>
            <person name="Sun Q."/>
        </authorList>
    </citation>
    <scope>NUCLEOTIDE SEQUENCE [LARGE SCALE GENOMIC DNA]</scope>
    <source>
        <strain evidence="2 3">NSJ-71</strain>
    </source>
</reference>
<proteinExistence type="predicted"/>
<dbReference type="Pfam" id="PF14446">
    <property type="entry name" value="Prok-RING_1"/>
    <property type="match status" value="1"/>
</dbReference>
<evidence type="ECO:0000313" key="2">
    <source>
        <dbReference type="EMBL" id="MBC5727669.1"/>
    </source>
</evidence>
<evidence type="ECO:0000256" key="1">
    <source>
        <dbReference type="SAM" id="Phobius"/>
    </source>
</evidence>
<evidence type="ECO:0008006" key="4">
    <source>
        <dbReference type="Google" id="ProtNLM"/>
    </source>
</evidence>
<sequence>MDFYKYKCPVCNKQFKEGDDIVVCPECGTPHHRECYEQEEHCFYQDKHSQNFSFENDQPDSSDDFEADKESGTDNEVICKICGHPNDNTLFYCEHCGAPLLKDNQPKNDSVNGNNNVPPDMNGFPFGQNPQNGGIPFIAFDPMAGFKADEKMADNVTAGEVSKFVGKNTNYFMRVFGSILRTNKSRFSFVSAILPGAYMLYRKMYAIGIVISVIVVGLLAGTLIIQSTPEFTEAYNIYMDNYSAILQSGYSGANVGDLFAGMSSTNLLYFAVPYILGAIRFAIMLICGFRTNRMYFKHCIKKISSIKNYASSFDKESDEEAAITKSKINEQIENKGGVNLAIAVVATFVFLAIAYMPLFV</sequence>
<evidence type="ECO:0000313" key="3">
    <source>
        <dbReference type="Proteomes" id="UP000636755"/>
    </source>
</evidence>
<feature type="transmembrane region" description="Helical" evidence="1">
    <location>
        <begin position="267"/>
        <end position="287"/>
    </location>
</feature>
<dbReference type="EMBL" id="JACOPS010000001">
    <property type="protein sequence ID" value="MBC5727669.1"/>
    <property type="molecule type" value="Genomic_DNA"/>
</dbReference>
<keyword evidence="1" id="KW-0472">Membrane</keyword>
<name>A0ABR7HJF7_9FIRM</name>
<feature type="transmembrane region" description="Helical" evidence="1">
    <location>
        <begin position="337"/>
        <end position="358"/>
    </location>
</feature>